<dbReference type="OrthoDB" id="9795056at2"/>
<reference evidence="2" key="1">
    <citation type="submission" date="2017-10" db="EMBL/GenBank/DDBJ databases">
        <authorList>
            <person name="Kravchenko I.K."/>
            <person name="Grouzdev D.S."/>
        </authorList>
    </citation>
    <scope>NUCLEOTIDE SEQUENCE [LARGE SCALE GENOMIC DNA]</scope>
    <source>
        <strain evidence="2">B2</strain>
    </source>
</reference>
<accession>A0A2B8AYX7</accession>
<protein>
    <submittedName>
        <fullName evidence="1">Uncharacterized protein</fullName>
    </submittedName>
</protein>
<evidence type="ECO:0000313" key="1">
    <source>
        <dbReference type="EMBL" id="PGH54174.1"/>
    </source>
</evidence>
<dbReference type="PANTHER" id="PTHR30565">
    <property type="entry name" value="PROTEIN YCIF"/>
    <property type="match status" value="1"/>
</dbReference>
<dbReference type="EMBL" id="PDKW01000043">
    <property type="protein sequence ID" value="PGH54174.1"/>
    <property type="molecule type" value="Genomic_DNA"/>
</dbReference>
<dbReference type="CDD" id="cd07909">
    <property type="entry name" value="YciF"/>
    <property type="match status" value="1"/>
</dbReference>
<keyword evidence="2" id="KW-1185">Reference proteome</keyword>
<dbReference type="InterPro" id="IPR009078">
    <property type="entry name" value="Ferritin-like_SF"/>
</dbReference>
<dbReference type="Proteomes" id="UP000225379">
    <property type="component" value="Unassembled WGS sequence"/>
</dbReference>
<dbReference type="Pfam" id="PF05974">
    <property type="entry name" value="DUF892"/>
    <property type="match status" value="1"/>
</dbReference>
<evidence type="ECO:0000313" key="2">
    <source>
        <dbReference type="Proteomes" id="UP000225379"/>
    </source>
</evidence>
<name>A0A2B8AYX7_9PROT</name>
<dbReference type="InterPro" id="IPR012347">
    <property type="entry name" value="Ferritin-like"/>
</dbReference>
<dbReference type="AlphaFoldDB" id="A0A2B8AYX7"/>
<dbReference type="Gene3D" id="1.20.1260.10">
    <property type="match status" value="1"/>
</dbReference>
<dbReference type="InterPro" id="IPR010287">
    <property type="entry name" value="DUF892_YciF-like"/>
</dbReference>
<dbReference type="SUPFAM" id="SSF47240">
    <property type="entry name" value="Ferritin-like"/>
    <property type="match status" value="1"/>
</dbReference>
<dbReference type="RefSeq" id="WP_098740217.1">
    <property type="nucleotide sequence ID" value="NZ_PDKW01000043.1"/>
</dbReference>
<dbReference type="InterPro" id="IPR047114">
    <property type="entry name" value="YciF"/>
</dbReference>
<gene>
    <name evidence="1" type="ORF">CRT60_30625</name>
</gene>
<proteinExistence type="predicted"/>
<sequence length="170" mass="18699">MAAKTMQDLLIEDLRDIYHAEKQIAKALPKMAKAASSDQLRQAFETHLEQTHGQIERLQQVFEELDTRPRGKHCDAMEGLISEAQEILEMGLAPEVQDAALIAAAQKVEHYEIASYGTLHAFATACGLDKVAQLLDETLQEEKDTDTLLNKLAIGDVNKKAMAASGRKAA</sequence>
<organism evidence="1 2">
    <name type="scientific">Azospirillum palustre</name>
    <dbReference type="NCBI Taxonomy" id="2044885"/>
    <lineage>
        <taxon>Bacteria</taxon>
        <taxon>Pseudomonadati</taxon>
        <taxon>Pseudomonadota</taxon>
        <taxon>Alphaproteobacteria</taxon>
        <taxon>Rhodospirillales</taxon>
        <taxon>Azospirillaceae</taxon>
        <taxon>Azospirillum</taxon>
    </lineage>
</organism>
<dbReference type="PANTHER" id="PTHR30565:SF9">
    <property type="entry name" value="PROTEIN YCIF"/>
    <property type="match status" value="1"/>
</dbReference>
<comment type="caution">
    <text evidence="1">The sequence shown here is derived from an EMBL/GenBank/DDBJ whole genome shotgun (WGS) entry which is preliminary data.</text>
</comment>